<reference evidence="1 2" key="1">
    <citation type="submission" date="2020-08" db="EMBL/GenBank/DDBJ databases">
        <title>Genomic Encyclopedia of Type Strains, Phase IV (KMG-IV): sequencing the most valuable type-strain genomes for metagenomic binning, comparative biology and taxonomic classification.</title>
        <authorList>
            <person name="Goeker M."/>
        </authorList>
    </citation>
    <scope>NUCLEOTIDE SEQUENCE [LARGE SCALE GENOMIC DNA]</scope>
    <source>
        <strain evidence="1 2">DSM 5391</strain>
    </source>
</reference>
<name>A0A7X0HTC2_9BACI</name>
<dbReference type="Proteomes" id="UP000531594">
    <property type="component" value="Unassembled WGS sequence"/>
</dbReference>
<accession>A0A7X0HTC2</accession>
<evidence type="ECO:0000313" key="1">
    <source>
        <dbReference type="EMBL" id="MBB6446494.1"/>
    </source>
</evidence>
<dbReference type="AlphaFoldDB" id="A0A7X0HTC2"/>
<protein>
    <recommendedName>
        <fullName evidence="3">Fur-regulated basic protein FbpA</fullName>
    </recommendedName>
</protein>
<evidence type="ECO:0008006" key="3">
    <source>
        <dbReference type="Google" id="ProtNLM"/>
    </source>
</evidence>
<evidence type="ECO:0000313" key="2">
    <source>
        <dbReference type="Proteomes" id="UP000531594"/>
    </source>
</evidence>
<dbReference type="EMBL" id="JACHGK010000011">
    <property type="protein sequence ID" value="MBB6446494.1"/>
    <property type="molecule type" value="Genomic_DNA"/>
</dbReference>
<dbReference type="RefSeq" id="WP_184527546.1">
    <property type="nucleotide sequence ID" value="NZ_JACHGK010000011.1"/>
</dbReference>
<organism evidence="1 2">
    <name type="scientific">Bacillus benzoevorans</name>
    <dbReference type="NCBI Taxonomy" id="1456"/>
    <lineage>
        <taxon>Bacteria</taxon>
        <taxon>Bacillati</taxon>
        <taxon>Bacillota</taxon>
        <taxon>Bacilli</taxon>
        <taxon>Bacillales</taxon>
        <taxon>Bacillaceae</taxon>
        <taxon>Bacillus</taxon>
    </lineage>
</organism>
<gene>
    <name evidence="1" type="ORF">HNR53_003153</name>
</gene>
<keyword evidence="2" id="KW-1185">Reference proteome</keyword>
<sequence>MGILYETAIRKIYIEELNNLNINQSRSGVSLDLLTNEDLKQELAVASFRRRDVESDSEKWF</sequence>
<proteinExistence type="predicted"/>
<comment type="caution">
    <text evidence="1">The sequence shown here is derived from an EMBL/GenBank/DDBJ whole genome shotgun (WGS) entry which is preliminary data.</text>
</comment>